<protein>
    <submittedName>
        <fullName evidence="1">Uncharacterized protein</fullName>
    </submittedName>
</protein>
<evidence type="ECO:0000313" key="1">
    <source>
        <dbReference type="EMBL" id="MFM0239920.1"/>
    </source>
</evidence>
<reference evidence="1 2" key="1">
    <citation type="journal article" date="2024" name="Chem. Sci.">
        <title>Discovery of megapolipeptins by genome mining of a Burkholderiales bacteria collection.</title>
        <authorList>
            <person name="Paulo B.S."/>
            <person name="Recchia M.J.J."/>
            <person name="Lee S."/>
            <person name="Fergusson C.H."/>
            <person name="Romanowski S.B."/>
            <person name="Hernandez A."/>
            <person name="Krull N."/>
            <person name="Liu D.Y."/>
            <person name="Cavanagh H."/>
            <person name="Bos A."/>
            <person name="Gray C.A."/>
            <person name="Murphy B.T."/>
            <person name="Linington R.G."/>
            <person name="Eustaquio A.S."/>
        </authorList>
    </citation>
    <scope>NUCLEOTIDE SEQUENCE [LARGE SCALE GENOMIC DNA]</scope>
    <source>
        <strain evidence="1 2">RL17-351-BIE-A</strain>
    </source>
</reference>
<dbReference type="EMBL" id="JAQQDR010000006">
    <property type="protein sequence ID" value="MFM0239920.1"/>
    <property type="molecule type" value="Genomic_DNA"/>
</dbReference>
<sequence>MIIDSTKIGFNEGLRAASFIRAGVFIAAQQPLLRSYKHGIRGFGFVRVALGGHRYEARAARRRAIRRAKKNRAAKRAARFRLHDVMRA</sequence>
<name>A0ABW9BJF6_9BURK</name>
<keyword evidence="2" id="KW-1185">Reference proteome</keyword>
<dbReference type="RefSeq" id="WP_408262398.1">
    <property type="nucleotide sequence ID" value="NZ_JAQQCK010000006.1"/>
</dbReference>
<proteinExistence type="predicted"/>
<evidence type="ECO:0000313" key="2">
    <source>
        <dbReference type="Proteomes" id="UP001629274"/>
    </source>
</evidence>
<comment type="caution">
    <text evidence="1">The sequence shown here is derived from an EMBL/GenBank/DDBJ whole genome shotgun (WGS) entry which is preliminary data.</text>
</comment>
<gene>
    <name evidence="1" type="ORF">PQR03_17480</name>
</gene>
<dbReference type="Proteomes" id="UP001629274">
    <property type="component" value="Unassembled WGS sequence"/>
</dbReference>
<organism evidence="1 2">
    <name type="scientific">Paraburkholderia phytofirmans</name>
    <dbReference type="NCBI Taxonomy" id="261302"/>
    <lineage>
        <taxon>Bacteria</taxon>
        <taxon>Pseudomonadati</taxon>
        <taxon>Pseudomonadota</taxon>
        <taxon>Betaproteobacteria</taxon>
        <taxon>Burkholderiales</taxon>
        <taxon>Burkholderiaceae</taxon>
        <taxon>Paraburkholderia</taxon>
    </lineage>
</organism>
<accession>A0ABW9BJF6</accession>